<feature type="compositionally biased region" description="Basic and acidic residues" evidence="12">
    <location>
        <begin position="433"/>
        <end position="475"/>
    </location>
</feature>
<keyword evidence="4" id="KW-0963">Cytoplasm</keyword>
<evidence type="ECO:0000256" key="6">
    <source>
        <dbReference type="ARBA" id="ARBA00022989"/>
    </source>
</evidence>
<dbReference type="SUPFAM" id="SSF111352">
    <property type="entry name" value="Ammonium transporter"/>
    <property type="match status" value="1"/>
</dbReference>
<evidence type="ECO:0000256" key="7">
    <source>
        <dbReference type="ARBA" id="ARBA00023136"/>
    </source>
</evidence>
<evidence type="ECO:0000256" key="8">
    <source>
        <dbReference type="ARBA" id="ARBA00023177"/>
    </source>
</evidence>
<dbReference type="GO" id="GO:0097272">
    <property type="term" value="P:ammonium homeostasis"/>
    <property type="evidence" value="ECO:0007669"/>
    <property type="project" value="TreeGrafter"/>
</dbReference>
<dbReference type="PANTHER" id="PTHR11730">
    <property type="entry name" value="AMMONIUM TRANSPORTER"/>
    <property type="match status" value="1"/>
</dbReference>
<evidence type="ECO:0000256" key="13">
    <source>
        <dbReference type="SAM" id="Phobius"/>
    </source>
</evidence>
<comment type="function">
    <text evidence="9">Involved in the uptake of ammonium/ammonia (NH(4)(+)/NH(3)). Transport is electrogenic.</text>
</comment>
<dbReference type="InterPro" id="IPR017918">
    <property type="entry name" value="N-reg_PII_CS"/>
</dbReference>
<dbReference type="InterPro" id="IPR011322">
    <property type="entry name" value="N-reg_PII-like_a/b"/>
</dbReference>
<dbReference type="Pfam" id="PF00543">
    <property type="entry name" value="P-II"/>
    <property type="match status" value="1"/>
</dbReference>
<accession>A0A8J8GL03</accession>
<dbReference type="Gene3D" id="3.30.70.120">
    <property type="match status" value="1"/>
</dbReference>
<dbReference type="AlphaFoldDB" id="A0A8J8GL03"/>
<feature type="transmembrane region" description="Helical" evidence="13">
    <location>
        <begin position="20"/>
        <end position="38"/>
    </location>
</feature>
<feature type="transmembrane region" description="Helical" evidence="13">
    <location>
        <begin position="99"/>
        <end position="119"/>
    </location>
</feature>
<evidence type="ECO:0000313" key="15">
    <source>
        <dbReference type="EMBL" id="NUB90309.1"/>
    </source>
</evidence>
<comment type="subcellular location">
    <subcellularLocation>
        <location evidence="1">Membrane</location>
        <topology evidence="1">Multi-pass membrane protein</topology>
    </subcellularLocation>
</comment>
<evidence type="ECO:0000256" key="3">
    <source>
        <dbReference type="ARBA" id="ARBA00022448"/>
    </source>
</evidence>
<keyword evidence="5 13" id="KW-0812">Transmembrane</keyword>
<feature type="domain" description="Ammonium transporter AmtB-like" evidence="14">
    <location>
        <begin position="23"/>
        <end position="408"/>
    </location>
</feature>
<evidence type="ECO:0000256" key="4">
    <source>
        <dbReference type="ARBA" id="ARBA00022490"/>
    </source>
</evidence>
<feature type="transmembrane region" description="Helical" evidence="13">
    <location>
        <begin position="269"/>
        <end position="286"/>
    </location>
</feature>
<evidence type="ECO:0000256" key="2">
    <source>
        <dbReference type="ARBA" id="ARBA00005887"/>
    </source>
</evidence>
<evidence type="ECO:0000256" key="11">
    <source>
        <dbReference type="RuleBase" id="RU003936"/>
    </source>
</evidence>
<dbReference type="InterPro" id="IPR018047">
    <property type="entry name" value="Ammonium_transpt_CS"/>
</dbReference>
<feature type="modified residue" description="O-UMP-tyrosine" evidence="10">
    <location>
        <position position="526"/>
    </location>
</feature>
<dbReference type="PANTHER" id="PTHR11730:SF6">
    <property type="entry name" value="AMMONIUM TRANSPORTER"/>
    <property type="match status" value="1"/>
</dbReference>
<evidence type="ECO:0000256" key="9">
    <source>
        <dbReference type="ARBA" id="ARBA00045370"/>
    </source>
</evidence>
<dbReference type="GO" id="GO:0016020">
    <property type="term" value="C:membrane"/>
    <property type="evidence" value="ECO:0007669"/>
    <property type="project" value="UniProtKB-SubCell"/>
</dbReference>
<dbReference type="PROSITE" id="PS00638">
    <property type="entry name" value="PII_GLNB_CTER"/>
    <property type="match status" value="1"/>
</dbReference>
<comment type="similarity">
    <text evidence="2">Belongs to the ammonia transporter channel (TC 1.A.11.2) family.</text>
</comment>
<dbReference type="InterPro" id="IPR024041">
    <property type="entry name" value="NH4_transpt_AmtB-like_dom"/>
</dbReference>
<sequence>MEPTLLQSGEEVEMLMEAINYTWILVATFLIFFMHAGFAMLEAGQVRSKNVANQLTKNLLTWSVGVTVFFLVGATVEGLVAGDGLAFQFQSDAASWMDWLYGAVFAMTAATIVSGAVAGRAKLRAYVTYTFLLAAVIYPVVTGLTWAGEHLAYGGVVFHDFAGGMIVHGMGGIAGLTAAWILGPRMDRYNSDGSVNVIPGHSLTFAALGTLILAFGWYGFNVGTSAIIGEGAFLGDQLGRVALTTTVSMACGAMGAGLVAWLKTGKVDTLYVANGLLAGLAAITAIPDTTAWWGAFVVGGLAGVQLPLVFEFVEQYLKIDDVCAVFPVHGSAGVLGTLLFPFVAAPGVVDSVANAFISQLIGVGVITVWTVVATGLIWFVFKLAGQARVSPEHERDGLDVSEHGVDTYPEFGQPDVATDGGERFGESGSSSELRSDGGRTADDGKNIRTDGGERLGESRSSSELRSDGGKPNDGELKMITAIIRPDKLGDVKKGLAEIGAPSLTVTNVSGRGSQPAKKGQWRGEEYTVDLHQKVKIECVVADIPAQDVVEAIGEAANTGEPGDGKIFVLPVEDAYQVRTGKTGQDAV</sequence>
<feature type="transmembrane region" description="Helical" evidence="13">
    <location>
        <begin position="292"/>
        <end position="310"/>
    </location>
</feature>
<dbReference type="PROSITE" id="PS01219">
    <property type="entry name" value="AMMONIUM_TRANSP"/>
    <property type="match status" value="1"/>
</dbReference>
<keyword evidence="7 13" id="KW-0472">Membrane</keyword>
<keyword evidence="8" id="KW-0924">Ammonia transport</keyword>
<feature type="transmembrane region" description="Helical" evidence="13">
    <location>
        <begin position="240"/>
        <end position="262"/>
    </location>
</feature>
<comment type="similarity">
    <text evidence="11">Belongs to the P(II) protein family.</text>
</comment>
<dbReference type="OrthoDB" id="10960at2157"/>
<protein>
    <submittedName>
        <fullName evidence="15">Ammonium transporter</fullName>
    </submittedName>
</protein>
<name>A0A8J8GL03_9EURY</name>
<dbReference type="GO" id="GO:0008519">
    <property type="term" value="F:ammonium channel activity"/>
    <property type="evidence" value="ECO:0007669"/>
    <property type="project" value="InterPro"/>
</dbReference>
<dbReference type="SMART" id="SM00938">
    <property type="entry name" value="P-II"/>
    <property type="match status" value="1"/>
</dbReference>
<dbReference type="Pfam" id="PF00909">
    <property type="entry name" value="Ammonium_transp"/>
    <property type="match status" value="1"/>
</dbReference>
<proteinExistence type="inferred from homology"/>
<evidence type="ECO:0000256" key="12">
    <source>
        <dbReference type="SAM" id="MobiDB-lite"/>
    </source>
</evidence>
<feature type="transmembrane region" description="Helical" evidence="13">
    <location>
        <begin position="322"/>
        <end position="344"/>
    </location>
</feature>
<dbReference type="RefSeq" id="WP_174701373.1">
    <property type="nucleotide sequence ID" value="NZ_JABURA010000001.1"/>
</dbReference>
<dbReference type="InterPro" id="IPR002187">
    <property type="entry name" value="N-reg_PII"/>
</dbReference>
<keyword evidence="6 13" id="KW-1133">Transmembrane helix</keyword>
<comment type="caution">
    <text evidence="15">The sequence shown here is derived from an EMBL/GenBank/DDBJ whole genome shotgun (WGS) entry which is preliminary data.</text>
</comment>
<dbReference type="InterPro" id="IPR015867">
    <property type="entry name" value="N-reg_PII/ATP_PRibTrfase_C"/>
</dbReference>
<evidence type="ECO:0000256" key="5">
    <source>
        <dbReference type="ARBA" id="ARBA00022692"/>
    </source>
</evidence>
<dbReference type="EMBL" id="JABURA010000001">
    <property type="protein sequence ID" value="NUB90309.1"/>
    <property type="molecule type" value="Genomic_DNA"/>
</dbReference>
<dbReference type="Gene3D" id="1.10.3430.10">
    <property type="entry name" value="Ammonium transporter AmtB like domains"/>
    <property type="match status" value="1"/>
</dbReference>
<dbReference type="SUPFAM" id="SSF54913">
    <property type="entry name" value="GlnB-like"/>
    <property type="match status" value="1"/>
</dbReference>
<feature type="compositionally biased region" description="Basic and acidic residues" evidence="12">
    <location>
        <begin position="392"/>
        <end position="405"/>
    </location>
</feature>
<feature type="region of interest" description="Disordered" evidence="12">
    <location>
        <begin position="392"/>
        <end position="475"/>
    </location>
</feature>
<feature type="transmembrane region" description="Helical" evidence="13">
    <location>
        <begin position="126"/>
        <end position="146"/>
    </location>
</feature>
<keyword evidence="3" id="KW-0813">Transport</keyword>
<dbReference type="Proteomes" id="UP000728647">
    <property type="component" value="Unassembled WGS sequence"/>
</dbReference>
<feature type="transmembrane region" description="Helical" evidence="13">
    <location>
        <begin position="161"/>
        <end position="182"/>
    </location>
</feature>
<dbReference type="PROSITE" id="PS51343">
    <property type="entry name" value="PII_GLNB_DOM"/>
    <property type="match status" value="1"/>
</dbReference>
<evidence type="ECO:0000313" key="16">
    <source>
        <dbReference type="Proteomes" id="UP000728647"/>
    </source>
</evidence>
<dbReference type="GO" id="GO:0030234">
    <property type="term" value="F:enzyme regulator activity"/>
    <property type="evidence" value="ECO:0007669"/>
    <property type="project" value="InterPro"/>
</dbReference>
<organism evidence="15 16">
    <name type="scientific">Haloterrigena gelatinilytica</name>
    <dbReference type="NCBI Taxonomy" id="2741724"/>
    <lineage>
        <taxon>Archaea</taxon>
        <taxon>Methanobacteriati</taxon>
        <taxon>Methanobacteriota</taxon>
        <taxon>Stenosarchaea group</taxon>
        <taxon>Halobacteria</taxon>
        <taxon>Halobacteriales</taxon>
        <taxon>Natrialbaceae</taxon>
        <taxon>Haloterrigena</taxon>
    </lineage>
</organism>
<keyword evidence="10" id="KW-0597">Phosphoprotein</keyword>
<reference evidence="15" key="1">
    <citation type="submission" date="2020-06" db="EMBL/GenBank/DDBJ databases">
        <title>Haloterrigena sp. nov., an extremely halophilic archaeon isolated from a saline sediment.</title>
        <authorList>
            <person name="Liu B.-B."/>
        </authorList>
    </citation>
    <scope>NUCLEOTIDE SEQUENCE</scope>
    <source>
        <strain evidence="15">SYSU A121-1</strain>
    </source>
</reference>
<evidence type="ECO:0000256" key="1">
    <source>
        <dbReference type="ARBA" id="ARBA00004141"/>
    </source>
</evidence>
<gene>
    <name evidence="15" type="ORF">HT576_04565</name>
</gene>
<evidence type="ECO:0000256" key="10">
    <source>
        <dbReference type="PIRSR" id="PIRSR602187-50"/>
    </source>
</evidence>
<feature type="transmembrane region" description="Helical" evidence="13">
    <location>
        <begin position="356"/>
        <end position="381"/>
    </location>
</feature>
<feature type="transmembrane region" description="Helical" evidence="13">
    <location>
        <begin position="59"/>
        <end position="79"/>
    </location>
</feature>
<dbReference type="GO" id="GO:0006808">
    <property type="term" value="P:regulation of nitrogen utilization"/>
    <property type="evidence" value="ECO:0007669"/>
    <property type="project" value="InterPro"/>
</dbReference>
<feature type="transmembrane region" description="Helical" evidence="13">
    <location>
        <begin position="203"/>
        <end position="220"/>
    </location>
</feature>
<dbReference type="PRINTS" id="PR00340">
    <property type="entry name" value="PIIGLNB"/>
</dbReference>
<evidence type="ECO:0000259" key="14">
    <source>
        <dbReference type="Pfam" id="PF00909"/>
    </source>
</evidence>
<dbReference type="InterPro" id="IPR029020">
    <property type="entry name" value="Ammonium/urea_transptr"/>
</dbReference>